<dbReference type="SUPFAM" id="SSF52009">
    <property type="entry name" value="Phosphohistidine domain"/>
    <property type="match status" value="1"/>
</dbReference>
<evidence type="ECO:0000259" key="2">
    <source>
        <dbReference type="Pfam" id="PF00391"/>
    </source>
</evidence>
<reference evidence="5" key="1">
    <citation type="journal article" date="2019" name="Int. J. Syst. Evol. Microbiol.">
        <title>The Global Catalogue of Microorganisms (GCM) 10K type strain sequencing project: providing services to taxonomists for standard genome sequencing and annotation.</title>
        <authorList>
            <consortium name="The Broad Institute Genomics Platform"/>
            <consortium name="The Broad Institute Genome Sequencing Center for Infectious Disease"/>
            <person name="Wu L."/>
            <person name="Ma J."/>
        </authorList>
    </citation>
    <scope>NUCLEOTIDE SEQUENCE [LARGE SCALE GENOMIC DNA]</scope>
    <source>
        <strain evidence="5">JCM 11896</strain>
    </source>
</reference>
<dbReference type="InterPro" id="IPR010121">
    <property type="entry name" value="Pyruvate_phosphate_dikinase"/>
</dbReference>
<dbReference type="InterPro" id="IPR018274">
    <property type="entry name" value="PEP_util_AS"/>
</dbReference>
<dbReference type="SUPFAM" id="SSF51621">
    <property type="entry name" value="Phosphoenolpyruvate/pyruvate domain"/>
    <property type="match status" value="1"/>
</dbReference>
<feature type="domain" description="PEP-utilising enzyme mobile" evidence="2">
    <location>
        <begin position="426"/>
        <end position="505"/>
    </location>
</feature>
<gene>
    <name evidence="4" type="ORF">GCM10009613_12920</name>
</gene>
<dbReference type="Gene3D" id="3.30.470.20">
    <property type="entry name" value="ATP-grasp fold, B domain"/>
    <property type="match status" value="1"/>
</dbReference>
<dbReference type="Gene3D" id="1.20.80.30">
    <property type="match status" value="1"/>
</dbReference>
<dbReference type="Gene3D" id="3.50.30.10">
    <property type="entry name" value="Phosphohistidine domain"/>
    <property type="match status" value="1"/>
</dbReference>
<dbReference type="EMBL" id="BAAAJK010000005">
    <property type="protein sequence ID" value="GAA1383459.1"/>
    <property type="molecule type" value="Genomic_DNA"/>
</dbReference>
<evidence type="ECO:0000313" key="5">
    <source>
        <dbReference type="Proteomes" id="UP001501414"/>
    </source>
</evidence>
<comment type="caution">
    <text evidence="4">The sequence shown here is derived from an EMBL/GenBank/DDBJ whole genome shotgun (WGS) entry which is preliminary data.</text>
</comment>
<dbReference type="InterPro" id="IPR008279">
    <property type="entry name" value="PEP-util_enz_mobile_dom"/>
</dbReference>
<dbReference type="NCBIfam" id="NF004531">
    <property type="entry name" value="PRK05878.1"/>
    <property type="match status" value="1"/>
</dbReference>
<evidence type="ECO:0000259" key="3">
    <source>
        <dbReference type="Pfam" id="PF01326"/>
    </source>
</evidence>
<evidence type="ECO:0000313" key="4">
    <source>
        <dbReference type="EMBL" id="GAA1383459.1"/>
    </source>
</evidence>
<dbReference type="PANTHER" id="PTHR22931">
    <property type="entry name" value="PHOSPHOENOLPYRUVATE DIKINASE-RELATED"/>
    <property type="match status" value="1"/>
</dbReference>
<dbReference type="PANTHER" id="PTHR22931:SF9">
    <property type="entry name" value="PYRUVATE, PHOSPHATE DIKINASE 1, CHLOROPLASTIC"/>
    <property type="match status" value="1"/>
</dbReference>
<dbReference type="Proteomes" id="UP001501414">
    <property type="component" value="Unassembled WGS sequence"/>
</dbReference>
<dbReference type="InterPro" id="IPR040442">
    <property type="entry name" value="Pyrv_kinase-like_dom_sf"/>
</dbReference>
<dbReference type="InterPro" id="IPR013815">
    <property type="entry name" value="ATP_grasp_subdomain_1"/>
</dbReference>
<dbReference type="InterPro" id="IPR036637">
    <property type="entry name" value="Phosphohistidine_dom_sf"/>
</dbReference>
<evidence type="ECO:0000256" key="1">
    <source>
        <dbReference type="ARBA" id="ARBA00001946"/>
    </source>
</evidence>
<dbReference type="Gene3D" id="3.30.1490.20">
    <property type="entry name" value="ATP-grasp fold, A domain"/>
    <property type="match status" value="1"/>
</dbReference>
<dbReference type="SUPFAM" id="SSF56059">
    <property type="entry name" value="Glutathione synthetase ATP-binding domain-like"/>
    <property type="match status" value="1"/>
</dbReference>
<dbReference type="PROSITE" id="PS00370">
    <property type="entry name" value="PEP_ENZYMES_PHOS_SITE"/>
    <property type="match status" value="1"/>
</dbReference>
<organism evidence="4 5">
    <name type="scientific">Pseudonocardia kongjuensis</name>
    <dbReference type="NCBI Taxonomy" id="102227"/>
    <lineage>
        <taxon>Bacteria</taxon>
        <taxon>Bacillati</taxon>
        <taxon>Actinomycetota</taxon>
        <taxon>Actinomycetes</taxon>
        <taxon>Pseudonocardiales</taxon>
        <taxon>Pseudonocardiaceae</taxon>
        <taxon>Pseudonocardia</taxon>
    </lineage>
</organism>
<dbReference type="Gene3D" id="3.20.20.60">
    <property type="entry name" value="Phosphoenolpyruvate-binding domains"/>
    <property type="match status" value="1"/>
</dbReference>
<dbReference type="InterPro" id="IPR002192">
    <property type="entry name" value="PPDK_AMP/ATP-bd"/>
</dbReference>
<dbReference type="Gene3D" id="1.10.189.10">
    <property type="entry name" value="Pyruvate Phosphate Dikinase, domain 2"/>
    <property type="match status" value="1"/>
</dbReference>
<dbReference type="InterPro" id="IPR015813">
    <property type="entry name" value="Pyrv/PenolPyrv_kinase-like_dom"/>
</dbReference>
<keyword evidence="5" id="KW-1185">Reference proteome</keyword>
<dbReference type="Pfam" id="PF01326">
    <property type="entry name" value="PPDK_N"/>
    <property type="match status" value="1"/>
</dbReference>
<dbReference type="PIRSF" id="PIRSF000853">
    <property type="entry name" value="PPDK"/>
    <property type="match status" value="1"/>
</dbReference>
<proteinExistence type="predicted"/>
<evidence type="ECO:0008006" key="6">
    <source>
        <dbReference type="Google" id="ProtNLM"/>
    </source>
</evidence>
<protein>
    <recommendedName>
        <fullName evidence="6">Pyruvate, phosphate dikinase</fullName>
    </recommendedName>
</protein>
<sequence length="844" mass="86997">MTGPGTVTASAGLTRTVAEADPADVDWLGGKGSGLARMSQQGLRVPPGYVIGTAACRSYLREGALPDGLAGEITTRLAELERRTGKTFGAGPVPLLLSVRSGAPVSMPGMMDTILNLGLDRAAAVALGAATGDSRFVADLTARFHAMYAETVLGALDPGEGIDEIVAQVRPGDDAGEVHDRIWRACEEALAASDGESVPADPRAQLFGAVEAVFRSWNTRRARTYREFHAIPHDLGTAVVVQSMVFGNLSDDSGSGVVFTRNPATGEPGLFGEYLAHSQGEDVVAGTRTPDPVDRALAPGLLDELRRTCAELERSQGDVLDIEFTVERSVLYFLQVRSAKRTPEAAVRIAADFLAEGEVGTAAALRHLTPEHVRQVQRPGFDTDEIDRARAAGRVLTTGIGACPGQVSGVLVLDPDRAKERADAGEDVILARAVTSPADLHGMIAARGIVTATGGSTSHAAVVARALGTACVVGAGAIVVDGAARTLTIDGRTVAEGDEVSLDGAGGELLLGRISTATPAVATGALGSVLATAAESSGCEVLVRVTLPADVQYAREAGAHGLVTAVDDVLAATGHIDGLVRRLLDDAEMDGPFDRVAELVEQEFTPLLAAAGDLEVGVRAIDLVADEAREMLQQTAVTTRHPELAMPLGRPALVRAQLRGLARAAAAAGRTSGVHLALRHVCDPAEAAALRAIAGEAAQESGGGSGGPVAVSVGAYLTSPRAVAGASRIAAAVDVVWVEVRALQAAVFGIPARQLLTAEPLDGYLRRGLLAVDPRTELDQVVRGLLDGVAGAVRDGRTVGMRLSGEVPEEAAAQLFGLGFRRFAVDADGARPLVLALGKAAQAG</sequence>
<dbReference type="Pfam" id="PF00391">
    <property type="entry name" value="PEP-utilizers"/>
    <property type="match status" value="1"/>
</dbReference>
<comment type="cofactor">
    <cofactor evidence="1">
        <name>Mg(2+)</name>
        <dbReference type="ChEBI" id="CHEBI:18420"/>
    </cofactor>
</comment>
<feature type="domain" description="Pyruvate phosphate dikinase AMP/ATP-binding" evidence="3">
    <location>
        <begin position="65"/>
        <end position="292"/>
    </location>
</feature>
<accession>A0ABP4I7M6</accession>
<name>A0ABP4I7M6_9PSEU</name>